<evidence type="ECO:0000256" key="4">
    <source>
        <dbReference type="ARBA" id="ARBA00022842"/>
    </source>
</evidence>
<dbReference type="PANTHER" id="PTHR45791">
    <property type="entry name" value="CALCIUM AND INTEGRIN BINDING FAMILY MEMBER 2"/>
    <property type="match status" value="1"/>
</dbReference>
<dbReference type="InterPro" id="IPR018247">
    <property type="entry name" value="EF_Hand_1_Ca_BS"/>
</dbReference>
<dbReference type="PROSITE" id="PS00018">
    <property type="entry name" value="EF_HAND_1"/>
    <property type="match status" value="1"/>
</dbReference>
<accession>A0ABD2P5J2</accession>
<feature type="domain" description="EF-hand" evidence="5">
    <location>
        <begin position="70"/>
        <end position="99"/>
    </location>
</feature>
<dbReference type="GO" id="GO:0046872">
    <property type="term" value="F:metal ion binding"/>
    <property type="evidence" value="ECO:0007669"/>
    <property type="project" value="UniProtKB-KW"/>
</dbReference>
<evidence type="ECO:0000259" key="5">
    <source>
        <dbReference type="PROSITE" id="PS50222"/>
    </source>
</evidence>
<evidence type="ECO:0000256" key="3">
    <source>
        <dbReference type="ARBA" id="ARBA00022837"/>
    </source>
</evidence>
<dbReference type="Proteomes" id="UP001516400">
    <property type="component" value="Unassembled WGS sequence"/>
</dbReference>
<comment type="caution">
    <text evidence="6">The sequence shown here is derived from an EMBL/GenBank/DDBJ whole genome shotgun (WGS) entry which is preliminary data.</text>
</comment>
<dbReference type="Pfam" id="PF13499">
    <property type="entry name" value="EF-hand_7"/>
    <property type="match status" value="1"/>
</dbReference>
<evidence type="ECO:0000313" key="6">
    <source>
        <dbReference type="EMBL" id="KAL3285987.1"/>
    </source>
</evidence>
<evidence type="ECO:0000256" key="2">
    <source>
        <dbReference type="ARBA" id="ARBA00022737"/>
    </source>
</evidence>
<dbReference type="EMBL" id="JABFTP020000185">
    <property type="protein sequence ID" value="KAL3285987.1"/>
    <property type="molecule type" value="Genomic_DNA"/>
</dbReference>
<evidence type="ECO:0000256" key="1">
    <source>
        <dbReference type="ARBA" id="ARBA00022723"/>
    </source>
</evidence>
<dbReference type="PROSITE" id="PS50222">
    <property type="entry name" value="EF_HAND_2"/>
    <property type="match status" value="1"/>
</dbReference>
<evidence type="ECO:0000313" key="7">
    <source>
        <dbReference type="Proteomes" id="UP001516400"/>
    </source>
</evidence>
<keyword evidence="3" id="KW-0106">Calcium</keyword>
<reference evidence="6 7" key="1">
    <citation type="journal article" date="2021" name="BMC Biol.">
        <title>Horizontally acquired antibacterial genes associated with adaptive radiation of ladybird beetles.</title>
        <authorList>
            <person name="Li H.S."/>
            <person name="Tang X.F."/>
            <person name="Huang Y.H."/>
            <person name="Xu Z.Y."/>
            <person name="Chen M.L."/>
            <person name="Du X.Y."/>
            <person name="Qiu B.Y."/>
            <person name="Chen P.T."/>
            <person name="Zhang W."/>
            <person name="Slipinski A."/>
            <person name="Escalona H.E."/>
            <person name="Waterhouse R.M."/>
            <person name="Zwick A."/>
            <person name="Pang H."/>
        </authorList>
    </citation>
    <scope>NUCLEOTIDE SEQUENCE [LARGE SCALE GENOMIC DNA]</scope>
    <source>
        <strain evidence="6">SYSU2018</strain>
    </source>
</reference>
<dbReference type="SUPFAM" id="SSF47473">
    <property type="entry name" value="EF-hand"/>
    <property type="match status" value="1"/>
</dbReference>
<keyword evidence="7" id="KW-1185">Reference proteome</keyword>
<name>A0ABD2P5J2_9CUCU</name>
<keyword evidence="2" id="KW-0677">Repeat</keyword>
<dbReference type="InterPro" id="IPR002048">
    <property type="entry name" value="EF_hand_dom"/>
</dbReference>
<dbReference type="Gene3D" id="1.10.238.10">
    <property type="entry name" value="EF-hand"/>
    <property type="match status" value="2"/>
</dbReference>
<organism evidence="6 7">
    <name type="scientific">Cryptolaemus montrouzieri</name>
    <dbReference type="NCBI Taxonomy" id="559131"/>
    <lineage>
        <taxon>Eukaryota</taxon>
        <taxon>Metazoa</taxon>
        <taxon>Ecdysozoa</taxon>
        <taxon>Arthropoda</taxon>
        <taxon>Hexapoda</taxon>
        <taxon>Insecta</taxon>
        <taxon>Pterygota</taxon>
        <taxon>Neoptera</taxon>
        <taxon>Endopterygota</taxon>
        <taxon>Coleoptera</taxon>
        <taxon>Polyphaga</taxon>
        <taxon>Cucujiformia</taxon>
        <taxon>Coccinelloidea</taxon>
        <taxon>Coccinellidae</taxon>
        <taxon>Scymninae</taxon>
        <taxon>Scymnini</taxon>
        <taxon>Cryptolaemus</taxon>
    </lineage>
</organism>
<dbReference type="InterPro" id="IPR011992">
    <property type="entry name" value="EF-hand-dom_pair"/>
</dbReference>
<protein>
    <recommendedName>
        <fullName evidence="5">EF-hand domain-containing protein</fullName>
    </recommendedName>
</protein>
<gene>
    <name evidence="6" type="ORF">HHI36_000501</name>
</gene>
<dbReference type="AlphaFoldDB" id="A0ABD2P5J2"/>
<keyword evidence="1" id="KW-0479">Metal-binding</keyword>
<dbReference type="FunFam" id="1.10.238.10:FF:000079">
    <property type="entry name" value="Calcium and integrin-binding family member 2"/>
    <property type="match status" value="1"/>
</dbReference>
<dbReference type="InterPro" id="IPR051433">
    <property type="entry name" value="CIBP"/>
</dbReference>
<proteinExistence type="predicted"/>
<keyword evidence="4" id="KW-0460">Magnesium</keyword>
<sequence length="190" mass="22166">MGTTSSITIFTEELLDEYTTLTYLNRAEILTLYNTFQSLGLDQIENLDKRYPAEEIEECFPQLKCNPFKDRIFRVFSSRKDGQLSFEDMLDLYSVMSYKCPDKVKSLWAFRIFDYDEDGALGEKDLMVVIDKLTQSEKTGHEIDVENKKHIIKVLFEELDLESNGSIGQIQFQHAMRNVPEFAHSFSFRV</sequence>
<dbReference type="PANTHER" id="PTHR45791:SF9">
    <property type="entry name" value="FREQUENIN-1-LIKE PROTEIN"/>
    <property type="match status" value="1"/>
</dbReference>